<organism evidence="1 2">
    <name type="scientific">Venustampulla echinocandica</name>
    <dbReference type="NCBI Taxonomy" id="2656787"/>
    <lineage>
        <taxon>Eukaryota</taxon>
        <taxon>Fungi</taxon>
        <taxon>Dikarya</taxon>
        <taxon>Ascomycota</taxon>
        <taxon>Pezizomycotina</taxon>
        <taxon>Leotiomycetes</taxon>
        <taxon>Helotiales</taxon>
        <taxon>Pleuroascaceae</taxon>
        <taxon>Venustampulla</taxon>
    </lineage>
</organism>
<gene>
    <name evidence="1" type="ORF">BP5553_03559</name>
</gene>
<sequence length="111" mass="12634">MWEVQCNSNAQIVDPAACRELLRAFNRLWAVPGFYSPSRRTRAIPMANPAYLGDFETDEGRQPQSGYGVAWRRLIRKVDGCILDLYESAQVPRARRDMDDNGQTGSAKREK</sequence>
<accession>A0A370TUM5</accession>
<keyword evidence="2" id="KW-1185">Reference proteome</keyword>
<protein>
    <submittedName>
        <fullName evidence="1">Uncharacterized protein</fullName>
    </submittedName>
</protein>
<reference evidence="1 2" key="1">
    <citation type="journal article" date="2018" name="IMA Fungus">
        <title>IMA Genome-F 9: Draft genome sequence of Annulohypoxylon stygium, Aspergillus mulundensis, Berkeleyomyces basicola (syn. Thielaviopsis basicola), Ceratocystis smalleyi, two Cercospora beticola strains, Coleophoma cylindrospora, Fusarium fracticaudum, Phialophora cf. hyalina, and Morchella septimelata.</title>
        <authorList>
            <person name="Wingfield B.D."/>
            <person name="Bills G.F."/>
            <person name="Dong Y."/>
            <person name="Huang W."/>
            <person name="Nel W.J."/>
            <person name="Swalarsk-Parry B.S."/>
            <person name="Vaghefi N."/>
            <person name="Wilken P.M."/>
            <person name="An Z."/>
            <person name="de Beer Z.W."/>
            <person name="De Vos L."/>
            <person name="Chen L."/>
            <person name="Duong T.A."/>
            <person name="Gao Y."/>
            <person name="Hammerbacher A."/>
            <person name="Kikkert J.R."/>
            <person name="Li Y."/>
            <person name="Li H."/>
            <person name="Li K."/>
            <person name="Li Q."/>
            <person name="Liu X."/>
            <person name="Ma X."/>
            <person name="Naidoo K."/>
            <person name="Pethybridge S.J."/>
            <person name="Sun J."/>
            <person name="Steenkamp E.T."/>
            <person name="van der Nest M.A."/>
            <person name="van Wyk S."/>
            <person name="Wingfield M.J."/>
            <person name="Xiong C."/>
            <person name="Yue Q."/>
            <person name="Zhang X."/>
        </authorList>
    </citation>
    <scope>NUCLEOTIDE SEQUENCE [LARGE SCALE GENOMIC DNA]</scope>
    <source>
        <strain evidence="1 2">BP 5553</strain>
    </source>
</reference>
<dbReference type="Proteomes" id="UP000254866">
    <property type="component" value="Unassembled WGS sequence"/>
</dbReference>
<comment type="caution">
    <text evidence="1">The sequence shown here is derived from an EMBL/GenBank/DDBJ whole genome shotgun (WGS) entry which is preliminary data.</text>
</comment>
<dbReference type="RefSeq" id="XP_031871875.1">
    <property type="nucleotide sequence ID" value="XM_032012182.1"/>
</dbReference>
<evidence type="ECO:0000313" key="2">
    <source>
        <dbReference type="Proteomes" id="UP000254866"/>
    </source>
</evidence>
<proteinExistence type="predicted"/>
<dbReference type="EMBL" id="NPIC01000002">
    <property type="protein sequence ID" value="RDL39219.1"/>
    <property type="molecule type" value="Genomic_DNA"/>
</dbReference>
<dbReference type="GeneID" id="43596408"/>
<name>A0A370TUM5_9HELO</name>
<dbReference type="AlphaFoldDB" id="A0A370TUM5"/>
<evidence type="ECO:0000313" key="1">
    <source>
        <dbReference type="EMBL" id="RDL39219.1"/>
    </source>
</evidence>